<dbReference type="Proteomes" id="UP000828251">
    <property type="component" value="Unassembled WGS sequence"/>
</dbReference>
<dbReference type="EMBL" id="JAIQCV010000003">
    <property type="protein sequence ID" value="KAH1114409.1"/>
    <property type="molecule type" value="Genomic_DNA"/>
</dbReference>
<feature type="non-terminal residue" evidence="1">
    <location>
        <position position="50"/>
    </location>
</feature>
<gene>
    <name evidence="1" type="ORF">J1N35_007787</name>
</gene>
<comment type="caution">
    <text evidence="1">The sequence shown here is derived from an EMBL/GenBank/DDBJ whole genome shotgun (WGS) entry which is preliminary data.</text>
</comment>
<reference evidence="1 2" key="1">
    <citation type="journal article" date="2021" name="Plant Biotechnol. J.">
        <title>Multi-omics assisted identification of the key and species-specific regulatory components of drought-tolerant mechanisms in Gossypium stocksii.</title>
        <authorList>
            <person name="Yu D."/>
            <person name="Ke L."/>
            <person name="Zhang D."/>
            <person name="Wu Y."/>
            <person name="Sun Y."/>
            <person name="Mei J."/>
            <person name="Sun J."/>
            <person name="Sun Y."/>
        </authorList>
    </citation>
    <scope>NUCLEOTIDE SEQUENCE [LARGE SCALE GENOMIC DNA]</scope>
    <source>
        <strain evidence="2">cv. E1</strain>
        <tissue evidence="1">Leaf</tissue>
    </source>
</reference>
<proteinExistence type="predicted"/>
<dbReference type="AlphaFoldDB" id="A0A9D3W716"/>
<protein>
    <submittedName>
        <fullName evidence="1">Uncharacterized protein</fullName>
    </submittedName>
</protein>
<sequence>HKEWPVSLEHEIVQEAVVEVSPPTSGSDNLELGIEALTRLVREVLEDVFE</sequence>
<accession>A0A9D3W716</accession>
<feature type="non-terminal residue" evidence="1">
    <location>
        <position position="1"/>
    </location>
</feature>
<evidence type="ECO:0000313" key="2">
    <source>
        <dbReference type="Proteomes" id="UP000828251"/>
    </source>
</evidence>
<name>A0A9D3W716_9ROSI</name>
<organism evidence="1 2">
    <name type="scientific">Gossypium stocksii</name>
    <dbReference type="NCBI Taxonomy" id="47602"/>
    <lineage>
        <taxon>Eukaryota</taxon>
        <taxon>Viridiplantae</taxon>
        <taxon>Streptophyta</taxon>
        <taxon>Embryophyta</taxon>
        <taxon>Tracheophyta</taxon>
        <taxon>Spermatophyta</taxon>
        <taxon>Magnoliopsida</taxon>
        <taxon>eudicotyledons</taxon>
        <taxon>Gunneridae</taxon>
        <taxon>Pentapetalae</taxon>
        <taxon>rosids</taxon>
        <taxon>malvids</taxon>
        <taxon>Malvales</taxon>
        <taxon>Malvaceae</taxon>
        <taxon>Malvoideae</taxon>
        <taxon>Gossypium</taxon>
    </lineage>
</organism>
<evidence type="ECO:0000313" key="1">
    <source>
        <dbReference type="EMBL" id="KAH1114409.1"/>
    </source>
</evidence>
<keyword evidence="2" id="KW-1185">Reference proteome</keyword>